<reference evidence="2 3" key="1">
    <citation type="journal article" date="2008" name="Proc. Natl. Acad. Sci. U.S.A.">
        <title>Niche adaptation and genome expansion in the chlorophyll d-producing cyanobacterium Acaryochloris marina.</title>
        <authorList>
            <person name="Swingley W.D."/>
            <person name="Chen M."/>
            <person name="Cheung P.C."/>
            <person name="Conrad A.L."/>
            <person name="Dejesa L.C."/>
            <person name="Hao J."/>
            <person name="Honchak B.M."/>
            <person name="Karbach L.E."/>
            <person name="Kurdoglu A."/>
            <person name="Lahiri S."/>
            <person name="Mastrian S.D."/>
            <person name="Miyashita H."/>
            <person name="Page L."/>
            <person name="Ramakrishna P."/>
            <person name="Satoh S."/>
            <person name="Sattley W.M."/>
            <person name="Shimada Y."/>
            <person name="Taylor H.L."/>
            <person name="Tomo T."/>
            <person name="Tsuchiya T."/>
            <person name="Wang Z.T."/>
            <person name="Raymond J."/>
            <person name="Mimuro M."/>
            <person name="Blankenship R.E."/>
            <person name="Touchman J.W."/>
        </authorList>
    </citation>
    <scope>NUCLEOTIDE SEQUENCE [LARGE SCALE GENOMIC DNA]</scope>
    <source>
        <strain evidence="3">MBIC 11017</strain>
    </source>
</reference>
<dbReference type="Proteomes" id="UP000000268">
    <property type="component" value="Chromosome"/>
</dbReference>
<dbReference type="PANTHER" id="PTHR34679:SF2">
    <property type="entry name" value="OS02G0122500 PROTEIN"/>
    <property type="match status" value="1"/>
</dbReference>
<protein>
    <recommendedName>
        <fullName evidence="4">DUF4079 domain-containing protein</fullName>
    </recommendedName>
</protein>
<feature type="transmembrane region" description="Helical" evidence="1">
    <location>
        <begin position="6"/>
        <end position="30"/>
    </location>
</feature>
<evidence type="ECO:0000256" key="1">
    <source>
        <dbReference type="SAM" id="Phobius"/>
    </source>
</evidence>
<dbReference type="eggNOG" id="ENOG502ZTJ9">
    <property type="taxonomic scope" value="Bacteria"/>
</dbReference>
<dbReference type="RefSeq" id="WP_012165554.1">
    <property type="nucleotide sequence ID" value="NC_009925.1"/>
</dbReference>
<name>B0CAV4_ACAM1</name>
<feature type="transmembrane region" description="Helical" evidence="1">
    <location>
        <begin position="90"/>
        <end position="115"/>
    </location>
</feature>
<dbReference type="AlphaFoldDB" id="B0CAV4"/>
<feature type="transmembrane region" description="Helical" evidence="1">
    <location>
        <begin position="63"/>
        <end position="84"/>
    </location>
</feature>
<keyword evidence="1" id="KW-0812">Transmembrane</keyword>
<keyword evidence="3" id="KW-1185">Reference proteome</keyword>
<dbReference type="EMBL" id="CP000828">
    <property type="protein sequence ID" value="ABW30305.1"/>
    <property type="molecule type" value="Genomic_DNA"/>
</dbReference>
<dbReference type="KEGG" id="amr:AM1_5347"/>
<feature type="transmembrane region" description="Helical" evidence="1">
    <location>
        <begin position="127"/>
        <end position="148"/>
    </location>
</feature>
<keyword evidence="1" id="KW-1133">Transmembrane helix</keyword>
<accession>B0CAV4</accession>
<gene>
    <name evidence="2" type="ordered locus">AM1_5347</name>
</gene>
<keyword evidence="1" id="KW-0472">Membrane</keyword>
<evidence type="ECO:0000313" key="3">
    <source>
        <dbReference type="Proteomes" id="UP000000268"/>
    </source>
</evidence>
<organism evidence="2 3">
    <name type="scientific">Acaryochloris marina (strain MBIC 11017)</name>
    <dbReference type="NCBI Taxonomy" id="329726"/>
    <lineage>
        <taxon>Bacteria</taxon>
        <taxon>Bacillati</taxon>
        <taxon>Cyanobacteriota</taxon>
        <taxon>Cyanophyceae</taxon>
        <taxon>Acaryochloridales</taxon>
        <taxon>Acaryochloridaceae</taxon>
        <taxon>Acaryochloris</taxon>
    </lineage>
</organism>
<dbReference type="HOGENOM" id="CLU_1702263_0_0_3"/>
<proteinExistence type="predicted"/>
<evidence type="ECO:0000313" key="2">
    <source>
        <dbReference type="EMBL" id="ABW30305.1"/>
    </source>
</evidence>
<dbReference type="OrthoDB" id="458200at2"/>
<sequence>MTLSKLLYWIYTFIHPVLMWTLFGICIYAMTLGLKVRTTRTTPDKDLRKSLIKQRFNIKHHQIGAILLSIMVLGSIGGMGVTYINNGKLFVGAHLLAGLGMTGLVAILASLTPLMQRGSQTARDVHLWLSVLILGLFGWEAITGMQIVQRIIEQG</sequence>
<evidence type="ECO:0008006" key="4">
    <source>
        <dbReference type="Google" id="ProtNLM"/>
    </source>
</evidence>
<dbReference type="PANTHER" id="PTHR34679">
    <property type="match status" value="1"/>
</dbReference>
<dbReference type="Pfam" id="PF13301">
    <property type="entry name" value="DUF4079"/>
    <property type="match status" value="1"/>
</dbReference>
<dbReference type="STRING" id="329726.AM1_5347"/>
<dbReference type="InterPro" id="IPR025067">
    <property type="entry name" value="DUF4079"/>
</dbReference>